<keyword evidence="3" id="KW-0378">Hydrolase</keyword>
<dbReference type="InterPro" id="IPR007724">
    <property type="entry name" value="Poly_GlycHdrlase"/>
</dbReference>
<dbReference type="Pfam" id="PF05028">
    <property type="entry name" value="PARG_cat_C"/>
    <property type="match status" value="1"/>
</dbReference>
<dbReference type="Proteomes" id="UP001159405">
    <property type="component" value="Unassembled WGS sequence"/>
</dbReference>
<dbReference type="Pfam" id="PF20811">
    <property type="entry name" value="PARG_cat_N"/>
    <property type="match status" value="1"/>
</dbReference>
<dbReference type="EC" id="3.2.1.143" evidence="2"/>
<gene>
    <name evidence="7" type="ORF">PLOB_00038304</name>
</gene>
<dbReference type="PANTHER" id="PTHR12837">
    <property type="entry name" value="POLY ADP-RIBOSE GLYCOHYDROLASE"/>
    <property type="match status" value="1"/>
</dbReference>
<dbReference type="PANTHER" id="PTHR12837:SF15">
    <property type="entry name" value="POLY(ADP-RIBOSE) GLYCOHYDROLASE"/>
    <property type="match status" value="1"/>
</dbReference>
<feature type="compositionally biased region" description="Basic and acidic residues" evidence="4">
    <location>
        <begin position="1"/>
        <end position="10"/>
    </location>
</feature>
<feature type="region of interest" description="Disordered" evidence="4">
    <location>
        <begin position="1"/>
        <end position="36"/>
    </location>
</feature>
<dbReference type="InterPro" id="IPR046372">
    <property type="entry name" value="PARG_cat_C"/>
</dbReference>
<protein>
    <recommendedName>
        <fullName evidence="2">poly(ADP-ribose) glycohydrolase</fullName>
        <ecNumber evidence="2">3.2.1.143</ecNumber>
    </recommendedName>
</protein>
<evidence type="ECO:0000256" key="2">
    <source>
        <dbReference type="ARBA" id="ARBA00012255"/>
    </source>
</evidence>
<reference evidence="7 8" key="1">
    <citation type="submission" date="2022-05" db="EMBL/GenBank/DDBJ databases">
        <authorList>
            <consortium name="Genoscope - CEA"/>
            <person name="William W."/>
        </authorList>
    </citation>
    <scope>NUCLEOTIDE SEQUENCE [LARGE SCALE GENOMIC DNA]</scope>
</reference>
<evidence type="ECO:0000256" key="4">
    <source>
        <dbReference type="SAM" id="MobiDB-lite"/>
    </source>
</evidence>
<comment type="similarity">
    <text evidence="1">Belongs to the poly(ADP-ribose) glycohydrolase family.</text>
</comment>
<dbReference type="InterPro" id="IPR048362">
    <property type="entry name" value="PARG_helical"/>
</dbReference>
<proteinExistence type="inferred from homology"/>
<organism evidence="7 8">
    <name type="scientific">Porites lobata</name>
    <dbReference type="NCBI Taxonomy" id="104759"/>
    <lineage>
        <taxon>Eukaryota</taxon>
        <taxon>Metazoa</taxon>
        <taxon>Cnidaria</taxon>
        <taxon>Anthozoa</taxon>
        <taxon>Hexacorallia</taxon>
        <taxon>Scleractinia</taxon>
        <taxon>Fungiina</taxon>
        <taxon>Poritidae</taxon>
        <taxon>Porites</taxon>
    </lineage>
</organism>
<evidence type="ECO:0000259" key="5">
    <source>
        <dbReference type="Pfam" id="PF05028"/>
    </source>
</evidence>
<comment type="caution">
    <text evidence="7">The sequence shown here is derived from an EMBL/GenBank/DDBJ whole genome shotgun (WGS) entry which is preliminary data.</text>
</comment>
<feature type="region of interest" description="Disordered" evidence="4">
    <location>
        <begin position="72"/>
        <end position="118"/>
    </location>
</feature>
<dbReference type="EMBL" id="CALNXK010000057">
    <property type="protein sequence ID" value="CAH3136153.1"/>
    <property type="molecule type" value="Genomic_DNA"/>
</dbReference>
<sequence>MNRRCDEEPKRKRLKQSSIEESFKRHRSSFKSKTSLHLADKNQRLLSQIMHQSVSSPSEDELRKKRALLADAAEKRRESTSNTAVTSATSTASSDMVLEGGSKDGLSDNDNTLPDEFDDSPLLFPDTPPQAPPSEEILQHFVTGGAPLSSLNIVPVCSLQLPPLVPQPDHTVLVRASLNCNFAEPPKPSYKNYRDKWDRNHVRMPCSTENLYPGENSEKKVQNRWELIEATLLGPIRSSVELQDAILKYNARYSKRWNFEALHSYFNEMLDTSAREEFFEQTLPAIVTLALRLPILCTQAIPLLKQQQNHSLTISQEQAACLLANAFFCTFPRRNSHKHSEYSLFPDINFNRLFQGGKGGTNSVKTEKLRALLHYFRRITREMPTGTLTFQRQAVKSTGFPVWESCSATFGKLHVSSRGTIEDNGAGFLQVDFANKYIGGGVIGEGCVQEEIRFLICPELILSRLFIERLDANECIIITGAERYSDYVGYAHTFKWAGNHVDQTTRDSWGRRNTKIVAIDAHVFRCYTDQLEAGLLKRELNKAFCGFHSDQKYLPAIATGNWGCGAFGGDSRLKGLIQMMASAACSRDLVYFTFGDVGLADDLLDIHSFITERKLTVGDVWNMIQRYGKEIRAASSVTVKLYVFMRQLQDQYECDTDHEQSEDKQEQCEATLSYILEPDSDSYKDNTP</sequence>
<name>A0ABN8PAK6_9CNID</name>
<keyword evidence="8" id="KW-1185">Reference proteome</keyword>
<feature type="domain" description="PARG helical" evidence="6">
    <location>
        <begin position="271"/>
        <end position="392"/>
    </location>
</feature>
<feature type="compositionally biased region" description="Low complexity" evidence="4">
    <location>
        <begin position="80"/>
        <end position="94"/>
    </location>
</feature>
<evidence type="ECO:0000313" key="8">
    <source>
        <dbReference type="Proteomes" id="UP001159405"/>
    </source>
</evidence>
<accession>A0ABN8PAK6</accession>
<evidence type="ECO:0000259" key="6">
    <source>
        <dbReference type="Pfam" id="PF20811"/>
    </source>
</evidence>
<feature type="domain" description="PARG catalytic Macro" evidence="5">
    <location>
        <begin position="401"/>
        <end position="599"/>
    </location>
</feature>
<evidence type="ECO:0000256" key="1">
    <source>
        <dbReference type="ARBA" id="ARBA00009545"/>
    </source>
</evidence>
<evidence type="ECO:0000256" key="3">
    <source>
        <dbReference type="ARBA" id="ARBA00022801"/>
    </source>
</evidence>
<evidence type="ECO:0000313" key="7">
    <source>
        <dbReference type="EMBL" id="CAH3136153.1"/>
    </source>
</evidence>